<dbReference type="CDD" id="cd07377">
    <property type="entry name" value="WHTH_GntR"/>
    <property type="match status" value="1"/>
</dbReference>
<dbReference type="GO" id="GO:0003677">
    <property type="term" value="F:DNA binding"/>
    <property type="evidence" value="ECO:0007669"/>
    <property type="project" value="UniProtKB-KW"/>
</dbReference>
<gene>
    <name evidence="5" type="ORF">GGG17_15455</name>
</gene>
<comment type="caution">
    <text evidence="5">The sequence shown here is derived from an EMBL/GenBank/DDBJ whole genome shotgun (WGS) entry which is preliminary data.</text>
</comment>
<keyword evidence="6" id="KW-1185">Reference proteome</keyword>
<accession>A0A6I3ITQ1</accession>
<dbReference type="Gene3D" id="1.20.120.530">
    <property type="entry name" value="GntR ligand-binding domain-like"/>
    <property type="match status" value="1"/>
</dbReference>
<name>A0A6I3ITQ1_9MICO</name>
<dbReference type="InterPro" id="IPR011711">
    <property type="entry name" value="GntR_C"/>
</dbReference>
<evidence type="ECO:0000256" key="2">
    <source>
        <dbReference type="ARBA" id="ARBA00023125"/>
    </source>
</evidence>
<evidence type="ECO:0000256" key="1">
    <source>
        <dbReference type="ARBA" id="ARBA00023015"/>
    </source>
</evidence>
<evidence type="ECO:0000259" key="4">
    <source>
        <dbReference type="PROSITE" id="PS50949"/>
    </source>
</evidence>
<proteinExistence type="predicted"/>
<evidence type="ECO:0000256" key="3">
    <source>
        <dbReference type="ARBA" id="ARBA00023163"/>
    </source>
</evidence>
<dbReference type="Proteomes" id="UP000431092">
    <property type="component" value="Unassembled WGS sequence"/>
</dbReference>
<feature type="domain" description="HTH gntR-type" evidence="4">
    <location>
        <begin position="8"/>
        <end position="75"/>
    </location>
</feature>
<evidence type="ECO:0000313" key="6">
    <source>
        <dbReference type="Proteomes" id="UP000431092"/>
    </source>
</evidence>
<dbReference type="SUPFAM" id="SSF46785">
    <property type="entry name" value="Winged helix' DNA-binding domain"/>
    <property type="match status" value="1"/>
</dbReference>
<dbReference type="Gene3D" id="1.10.10.10">
    <property type="entry name" value="Winged helix-like DNA-binding domain superfamily/Winged helix DNA-binding domain"/>
    <property type="match status" value="1"/>
</dbReference>
<dbReference type="InterPro" id="IPR008920">
    <property type="entry name" value="TF_FadR/GntR_C"/>
</dbReference>
<keyword evidence="2" id="KW-0238">DNA-binding</keyword>
<dbReference type="SMART" id="SM00345">
    <property type="entry name" value="HTH_GNTR"/>
    <property type="match status" value="1"/>
</dbReference>
<dbReference type="EMBL" id="WLVL01000056">
    <property type="protein sequence ID" value="MTB73330.1"/>
    <property type="molecule type" value="Genomic_DNA"/>
</dbReference>
<dbReference type="InterPro" id="IPR036390">
    <property type="entry name" value="WH_DNA-bd_sf"/>
</dbReference>
<dbReference type="SMART" id="SM00895">
    <property type="entry name" value="FCD"/>
    <property type="match status" value="1"/>
</dbReference>
<dbReference type="GO" id="GO:0003700">
    <property type="term" value="F:DNA-binding transcription factor activity"/>
    <property type="evidence" value="ECO:0007669"/>
    <property type="project" value="InterPro"/>
</dbReference>
<dbReference type="PANTHER" id="PTHR43537:SF44">
    <property type="entry name" value="GNTR FAMILY REGULATORY PROTEIN"/>
    <property type="match status" value="1"/>
</dbReference>
<evidence type="ECO:0000313" key="5">
    <source>
        <dbReference type="EMBL" id="MTB73330.1"/>
    </source>
</evidence>
<reference evidence="5 6" key="1">
    <citation type="submission" date="2019-11" db="EMBL/GenBank/DDBJ databases">
        <title>Whole genome sequencing identifies a novel species of the genus Arsenicicoccus isolated from human blood.</title>
        <authorList>
            <person name="Jeong J.H."/>
            <person name="Kweon O.J."/>
            <person name="Kim H.R."/>
            <person name="Kim T.-H."/>
            <person name="Ha S.-M."/>
            <person name="Lee M.-K."/>
        </authorList>
    </citation>
    <scope>NUCLEOTIDE SEQUENCE [LARGE SCALE GENOMIC DNA]</scope>
    <source>
        <strain evidence="5 6">MKL-02</strain>
    </source>
</reference>
<dbReference type="PANTHER" id="PTHR43537">
    <property type="entry name" value="TRANSCRIPTIONAL REGULATOR, GNTR FAMILY"/>
    <property type="match status" value="1"/>
</dbReference>
<sequence length="238" mass="25533">MPPAPSRTSLHDTVVDRLGRAIVSGEHAPGTVLRADLLEETFGTSRSVVREAARVLEAMGLIATRRRVGITVQPRDAWQVFDPRIIRWRLDGTEEDRAEQLRSLNQLRAGIEPIAAGLAAHHATPEQAATLVGAVMEMARWAKAQDLEAYLEADVVFHTTLLRASGNEMLAALDGVVAEVLAGRTHHDLMPVDPNPEAIRLHGDVAQSIQSGEAEGATRAMQEIIDEAAAAVAAVVGS</sequence>
<keyword evidence="1" id="KW-0805">Transcription regulation</keyword>
<dbReference type="AlphaFoldDB" id="A0A6I3ITQ1"/>
<keyword evidence="3" id="KW-0804">Transcription</keyword>
<dbReference type="RefSeq" id="WP_154594574.1">
    <property type="nucleotide sequence ID" value="NZ_WLVL01000056.1"/>
</dbReference>
<dbReference type="InterPro" id="IPR000524">
    <property type="entry name" value="Tscrpt_reg_HTH_GntR"/>
</dbReference>
<dbReference type="SUPFAM" id="SSF48008">
    <property type="entry name" value="GntR ligand-binding domain-like"/>
    <property type="match status" value="1"/>
</dbReference>
<dbReference type="Pfam" id="PF00392">
    <property type="entry name" value="GntR"/>
    <property type="match status" value="1"/>
</dbReference>
<dbReference type="PROSITE" id="PS50949">
    <property type="entry name" value="HTH_GNTR"/>
    <property type="match status" value="1"/>
</dbReference>
<organism evidence="5 6">
    <name type="scientific">Arsenicicoccus cauae</name>
    <dbReference type="NCBI Taxonomy" id="2663847"/>
    <lineage>
        <taxon>Bacteria</taxon>
        <taxon>Bacillati</taxon>
        <taxon>Actinomycetota</taxon>
        <taxon>Actinomycetes</taxon>
        <taxon>Micrococcales</taxon>
        <taxon>Intrasporangiaceae</taxon>
        <taxon>Arsenicicoccus</taxon>
    </lineage>
</organism>
<protein>
    <submittedName>
        <fullName evidence="5">FCD domain-containing protein</fullName>
    </submittedName>
</protein>
<dbReference type="Pfam" id="PF07729">
    <property type="entry name" value="FCD"/>
    <property type="match status" value="1"/>
</dbReference>
<dbReference type="InterPro" id="IPR036388">
    <property type="entry name" value="WH-like_DNA-bd_sf"/>
</dbReference>